<dbReference type="KEGG" id="sxn:IAG42_05855"/>
<dbReference type="AlphaFoldDB" id="A0A7H1B386"/>
<organism evidence="1 2">
    <name type="scientific">Streptomyces xanthii</name>
    <dbReference type="NCBI Taxonomy" id="2768069"/>
    <lineage>
        <taxon>Bacteria</taxon>
        <taxon>Bacillati</taxon>
        <taxon>Actinomycetota</taxon>
        <taxon>Actinomycetes</taxon>
        <taxon>Kitasatosporales</taxon>
        <taxon>Streptomycetaceae</taxon>
        <taxon>Streptomyces</taxon>
    </lineage>
</organism>
<dbReference type="EMBL" id="CP061281">
    <property type="protein sequence ID" value="QNS03191.1"/>
    <property type="molecule type" value="Genomic_DNA"/>
</dbReference>
<protein>
    <recommendedName>
        <fullName evidence="3">Translation initiation factor 2</fullName>
    </recommendedName>
</protein>
<gene>
    <name evidence="1" type="ORF">IAG42_05855</name>
</gene>
<sequence>MFGLSPEWLLGPDGAPVADALVLSHPEQEERLRAVCPEAAHTGVLAGDPCWDRILAARAHRDRYRRALGVRAGQRLVLLSSTWGPDALFGDGGDDTLPALLPRLTSELPVDTHRLAAVLHPNLWHGHGPGQIRSWLDRARRAGLTLIDPLHGWRQALIAADAVIGDHGAVTYYAAALGTPVLLGAAPLSALAPDAPVHAFVRSAPRLDPAAPLRPQLDALLARHRPLPEAAEFVSAVPHEAAPRLRRLFHQLLDLPEPPWPARLAPLPLPPYEPAEPSVPLHVRTWITGPGEVRLERYAGPHPAPCGEDGAVAHTALHEDTREQDRLGLADAVFRYGAADDPRLGPPERWAAETLDRFPQCALAAYATGPAECVVRTRTGALVELSGPDGPDPAANASALHAWLAAGKDVAELADSGLLLDTSGAGTHRVRVTLR</sequence>
<accession>A0A7H1B386</accession>
<evidence type="ECO:0008006" key="3">
    <source>
        <dbReference type="Google" id="ProtNLM"/>
    </source>
</evidence>
<dbReference type="RefSeq" id="WP_188335945.1">
    <property type="nucleotide sequence ID" value="NZ_CP061281.1"/>
</dbReference>
<name>A0A7H1B386_9ACTN</name>
<reference evidence="1 2" key="1">
    <citation type="submission" date="2020-09" db="EMBL/GenBank/DDBJ databases">
        <title>A novel species.</title>
        <authorList>
            <person name="Gao J."/>
        </authorList>
    </citation>
    <scope>NUCLEOTIDE SEQUENCE [LARGE SCALE GENOMIC DNA]</scope>
    <source>
        <strain evidence="1 2">CRXT-Y-14</strain>
    </source>
</reference>
<evidence type="ECO:0000313" key="2">
    <source>
        <dbReference type="Proteomes" id="UP000516428"/>
    </source>
</evidence>
<proteinExistence type="predicted"/>
<keyword evidence="2" id="KW-1185">Reference proteome</keyword>
<dbReference type="SUPFAM" id="SSF53756">
    <property type="entry name" value="UDP-Glycosyltransferase/glycogen phosphorylase"/>
    <property type="match status" value="1"/>
</dbReference>
<evidence type="ECO:0000313" key="1">
    <source>
        <dbReference type="EMBL" id="QNS03191.1"/>
    </source>
</evidence>
<dbReference type="Proteomes" id="UP000516428">
    <property type="component" value="Chromosome"/>
</dbReference>